<dbReference type="NCBIfam" id="TIGR02167">
    <property type="entry name" value="Liste_lipo_26"/>
    <property type="match status" value="1"/>
</dbReference>
<feature type="domain" description="DUF5776" evidence="5">
    <location>
        <begin position="551"/>
        <end position="612"/>
    </location>
</feature>
<keyword evidence="3" id="KW-0732">Signal</keyword>
<comment type="caution">
    <text evidence="6">The sequence shown here is derived from an EMBL/GenBank/DDBJ whole genome shotgun (WGS) entry which is preliminary data.</text>
</comment>
<dbReference type="InterPro" id="IPR011889">
    <property type="entry name" value="Liste_lipo_26"/>
</dbReference>
<dbReference type="Pfam" id="PF03382">
    <property type="entry name" value="DUF285"/>
    <property type="match status" value="1"/>
</dbReference>
<protein>
    <recommendedName>
        <fullName evidence="8">BspA family leucine-rich repeat surface protein</fullName>
    </recommendedName>
</protein>
<evidence type="ECO:0000259" key="5">
    <source>
        <dbReference type="Pfam" id="PF19087"/>
    </source>
</evidence>
<dbReference type="Gene3D" id="3.10.20.320">
    <property type="entry name" value="Putative peptidoglycan bound protein (lpxtg motif)"/>
    <property type="match status" value="1"/>
</dbReference>
<evidence type="ECO:0000256" key="1">
    <source>
        <dbReference type="ARBA" id="ARBA00022737"/>
    </source>
</evidence>
<evidence type="ECO:0000313" key="6">
    <source>
        <dbReference type="EMBL" id="KRK73066.1"/>
    </source>
</evidence>
<dbReference type="Gene3D" id="3.80.10.10">
    <property type="entry name" value="Ribonuclease Inhibitor"/>
    <property type="match status" value="1"/>
</dbReference>
<evidence type="ECO:0008006" key="8">
    <source>
        <dbReference type="Google" id="ProtNLM"/>
    </source>
</evidence>
<dbReference type="EMBL" id="AZDT01000063">
    <property type="protein sequence ID" value="KRK73066.1"/>
    <property type="molecule type" value="Genomic_DNA"/>
</dbReference>
<dbReference type="InterPro" id="IPR005046">
    <property type="entry name" value="DUF285"/>
</dbReference>
<feature type="region of interest" description="Disordered" evidence="2">
    <location>
        <begin position="417"/>
        <end position="464"/>
    </location>
</feature>
<dbReference type="AlphaFoldDB" id="A0A0R1JYU3"/>
<organism evidence="6 7">
    <name type="scientific">Levilactobacillus namurensis DSM 19117</name>
    <dbReference type="NCBI Taxonomy" id="1423773"/>
    <lineage>
        <taxon>Bacteria</taxon>
        <taxon>Bacillati</taxon>
        <taxon>Bacillota</taxon>
        <taxon>Bacilli</taxon>
        <taxon>Lactobacillales</taxon>
        <taxon>Lactobacillaceae</taxon>
        <taxon>Levilactobacillus</taxon>
    </lineage>
</organism>
<reference evidence="6 7" key="1">
    <citation type="journal article" date="2015" name="Genome Announc.">
        <title>Expanding the biotechnology potential of lactobacilli through comparative genomics of 213 strains and associated genera.</title>
        <authorList>
            <person name="Sun Z."/>
            <person name="Harris H.M."/>
            <person name="McCann A."/>
            <person name="Guo C."/>
            <person name="Argimon S."/>
            <person name="Zhang W."/>
            <person name="Yang X."/>
            <person name="Jeffery I.B."/>
            <person name="Cooney J.C."/>
            <person name="Kagawa T.F."/>
            <person name="Liu W."/>
            <person name="Song Y."/>
            <person name="Salvetti E."/>
            <person name="Wrobel A."/>
            <person name="Rasinkangas P."/>
            <person name="Parkhill J."/>
            <person name="Rea M.C."/>
            <person name="O'Sullivan O."/>
            <person name="Ritari J."/>
            <person name="Douillard F.P."/>
            <person name="Paul Ross R."/>
            <person name="Yang R."/>
            <person name="Briner A.E."/>
            <person name="Felis G.E."/>
            <person name="de Vos W.M."/>
            <person name="Barrangou R."/>
            <person name="Klaenhammer T.R."/>
            <person name="Caufield P.W."/>
            <person name="Cui Y."/>
            <person name="Zhang H."/>
            <person name="O'Toole P.W."/>
        </authorList>
    </citation>
    <scope>NUCLEOTIDE SEQUENCE [LARGE SCALE GENOMIC DNA]</scope>
    <source>
        <strain evidence="6 7">DSM 19117</strain>
    </source>
</reference>
<evidence type="ECO:0000256" key="3">
    <source>
        <dbReference type="SAM" id="SignalP"/>
    </source>
</evidence>
<proteinExistence type="predicted"/>
<evidence type="ECO:0000313" key="7">
    <source>
        <dbReference type="Proteomes" id="UP000051162"/>
    </source>
</evidence>
<feature type="domain" description="MucBP" evidence="4">
    <location>
        <begin position="349"/>
        <end position="411"/>
    </location>
</feature>
<evidence type="ECO:0000259" key="4">
    <source>
        <dbReference type="Pfam" id="PF06458"/>
    </source>
</evidence>
<keyword evidence="1" id="KW-0677">Repeat</keyword>
<dbReference type="PATRIC" id="fig|1423773.3.peg.830"/>
<feature type="compositionally biased region" description="Low complexity" evidence="2">
    <location>
        <begin position="420"/>
        <end position="433"/>
    </location>
</feature>
<dbReference type="Pfam" id="PF19087">
    <property type="entry name" value="DUF5776"/>
    <property type="match status" value="1"/>
</dbReference>
<name>A0A0R1JYU3_9LACO</name>
<gene>
    <name evidence="6" type="ORF">FD30_GL000809</name>
</gene>
<dbReference type="InterPro" id="IPR009459">
    <property type="entry name" value="MucBP_dom"/>
</dbReference>
<dbReference type="Pfam" id="PF06458">
    <property type="entry name" value="MucBP"/>
    <property type="match status" value="1"/>
</dbReference>
<accession>A0A0R1JYU3</accession>
<sequence length="619" mass="67226">MGGNNMRMKTTTALLLAGLLLGGSQAGNLTKQALTLTTPIVAQAATTKDALSGTIGTATWQVSSDGNLTLSNGTLPSTTVQTSPLRAIVDQLVADPTNITVTQLTIGKQVKAPENSYYLLANLPTVTQFNNLTDLDVSDVTDMNGMLALNPGITTADITGWDTRNVTTMDAMFNSDSALETVKLGRLETPNLTRMQVMFALDSHLTDLDLSGLDTAGVTNNFMMLSNDYNLMNLNLGNWAAETPTNYLMGYTQISNLRQLTLSPKMTLNQGTFLNLDTTHYPLLDTEIYTGKWENVQDKYVPAGTPGKRAYTTSELEALYDGTHTDELSGNETYQWEPLLTPEKENGAPVTVRYHDQDGKTIKEDDQLTGKLDETFTVEAPTIDGYTLQDTQGVTSGTYTTDPQSVTFVYQKDADESLNSSSSSSATTPSGDTNSGGGSSTDSSSTTGSSSAGSSSSLESSGSANLVQPKMSVTAVKKIGFYRTATFSAKNRVKWFPKQTRAKRPQFVVVKTAYSKKGLLRYQVKDVNKGSKTYGKRGYITTQQAYVKGTYATTKPKAIKVVKGLNGYRDVKLSHKQTHYRQGQRLAVKKLVRHNLTTRYLLKNGQYVSANLNFSQAVK</sequence>
<evidence type="ECO:0000256" key="2">
    <source>
        <dbReference type="SAM" id="MobiDB-lite"/>
    </source>
</evidence>
<feature type="signal peptide" evidence="3">
    <location>
        <begin position="1"/>
        <end position="26"/>
    </location>
</feature>
<dbReference type="InterPro" id="IPR044081">
    <property type="entry name" value="DUF5776"/>
</dbReference>
<dbReference type="InterPro" id="IPR032675">
    <property type="entry name" value="LRR_dom_sf"/>
</dbReference>
<feature type="chain" id="PRO_5039538055" description="BspA family leucine-rich repeat surface protein" evidence="3">
    <location>
        <begin position="27"/>
        <end position="619"/>
    </location>
</feature>
<keyword evidence="7" id="KW-1185">Reference proteome</keyword>
<feature type="compositionally biased region" description="Low complexity" evidence="2">
    <location>
        <begin position="440"/>
        <end position="463"/>
    </location>
</feature>
<dbReference type="STRING" id="1423773.FD30_GL000809"/>
<dbReference type="Proteomes" id="UP000051162">
    <property type="component" value="Unassembled WGS sequence"/>
</dbReference>
<dbReference type="OrthoDB" id="2258593at2"/>